<proteinExistence type="predicted"/>
<evidence type="ECO:0000256" key="2">
    <source>
        <dbReference type="SAM" id="Phobius"/>
    </source>
</evidence>
<feature type="transmembrane region" description="Helical" evidence="2">
    <location>
        <begin position="106"/>
        <end position="131"/>
    </location>
</feature>
<dbReference type="Proteomes" id="UP000645517">
    <property type="component" value="Unassembled WGS sequence"/>
</dbReference>
<sequence>MTHEEWTTGMRNEADSTGDTRWAAQTRRAAASLPRRTVRADALLAAGAALGVAVTLLGLILAAHLLTGAGTRVPRPSQGWWLGLNVGLIPLIAGMILAADRARPGAVAAAFLTTPLWWGLLTHLLGVSGLLSGWTAWPLSPTATLPATLGITGLTLGGMGLYRRVQGGWARLRNPA</sequence>
<name>A0ABQ2ITY5_9DEIO</name>
<accession>A0ABQ2ITY5</accession>
<evidence type="ECO:0000256" key="1">
    <source>
        <dbReference type="SAM" id="MobiDB-lite"/>
    </source>
</evidence>
<dbReference type="RefSeq" id="WP_189053482.1">
    <property type="nucleotide sequence ID" value="NZ_BMOR01000001.1"/>
</dbReference>
<dbReference type="EMBL" id="BMOR01000001">
    <property type="protein sequence ID" value="GGN29298.1"/>
    <property type="molecule type" value="Genomic_DNA"/>
</dbReference>
<evidence type="ECO:0000313" key="3">
    <source>
        <dbReference type="EMBL" id="GGN29298.1"/>
    </source>
</evidence>
<feature type="transmembrane region" description="Helical" evidence="2">
    <location>
        <begin position="143"/>
        <end position="162"/>
    </location>
</feature>
<keyword evidence="2" id="KW-0812">Transmembrane</keyword>
<organism evidence="3 4">
    <name type="scientific">Deinococcus daejeonensis</name>
    <dbReference type="NCBI Taxonomy" id="1007098"/>
    <lineage>
        <taxon>Bacteria</taxon>
        <taxon>Thermotogati</taxon>
        <taxon>Deinococcota</taxon>
        <taxon>Deinococci</taxon>
        <taxon>Deinococcales</taxon>
        <taxon>Deinococcaceae</taxon>
        <taxon>Deinococcus</taxon>
    </lineage>
</organism>
<gene>
    <name evidence="3" type="ORF">GCM10010842_03690</name>
</gene>
<feature type="transmembrane region" description="Helical" evidence="2">
    <location>
        <begin position="79"/>
        <end position="99"/>
    </location>
</feature>
<feature type="region of interest" description="Disordered" evidence="1">
    <location>
        <begin position="1"/>
        <end position="21"/>
    </location>
</feature>
<keyword evidence="4" id="KW-1185">Reference proteome</keyword>
<feature type="transmembrane region" description="Helical" evidence="2">
    <location>
        <begin position="42"/>
        <end position="67"/>
    </location>
</feature>
<comment type="caution">
    <text evidence="3">The sequence shown here is derived from an EMBL/GenBank/DDBJ whole genome shotgun (WGS) entry which is preliminary data.</text>
</comment>
<evidence type="ECO:0000313" key="4">
    <source>
        <dbReference type="Proteomes" id="UP000645517"/>
    </source>
</evidence>
<protein>
    <submittedName>
        <fullName evidence="3">Uncharacterized protein</fullName>
    </submittedName>
</protein>
<keyword evidence="2" id="KW-0472">Membrane</keyword>
<reference evidence="4" key="1">
    <citation type="journal article" date="2019" name="Int. J. Syst. Evol. Microbiol.">
        <title>The Global Catalogue of Microorganisms (GCM) 10K type strain sequencing project: providing services to taxonomists for standard genome sequencing and annotation.</title>
        <authorList>
            <consortium name="The Broad Institute Genomics Platform"/>
            <consortium name="The Broad Institute Genome Sequencing Center for Infectious Disease"/>
            <person name="Wu L."/>
            <person name="Ma J."/>
        </authorList>
    </citation>
    <scope>NUCLEOTIDE SEQUENCE [LARGE SCALE GENOMIC DNA]</scope>
    <source>
        <strain evidence="4">JCM 16918</strain>
    </source>
</reference>
<keyword evidence="2" id="KW-1133">Transmembrane helix</keyword>